<keyword evidence="1" id="KW-0472">Membrane</keyword>
<keyword evidence="1" id="KW-0812">Transmembrane</keyword>
<feature type="transmembrane region" description="Helical" evidence="1">
    <location>
        <begin position="58"/>
        <end position="76"/>
    </location>
</feature>
<evidence type="ECO:0000256" key="1">
    <source>
        <dbReference type="SAM" id="Phobius"/>
    </source>
</evidence>
<organism evidence="2 3">
    <name type="scientific">Polaribacter pacificus</name>
    <dbReference type="NCBI Taxonomy" id="1775173"/>
    <lineage>
        <taxon>Bacteria</taxon>
        <taxon>Pseudomonadati</taxon>
        <taxon>Bacteroidota</taxon>
        <taxon>Flavobacteriia</taxon>
        <taxon>Flavobacteriales</taxon>
        <taxon>Flavobacteriaceae</taxon>
    </lineage>
</organism>
<name>A0A917MDJ8_9FLAO</name>
<reference evidence="2" key="1">
    <citation type="journal article" date="2014" name="Int. J. Syst. Evol. Microbiol.">
        <title>Complete genome sequence of Corynebacterium casei LMG S-19264T (=DSM 44701T), isolated from a smear-ripened cheese.</title>
        <authorList>
            <consortium name="US DOE Joint Genome Institute (JGI-PGF)"/>
            <person name="Walter F."/>
            <person name="Albersmeier A."/>
            <person name="Kalinowski J."/>
            <person name="Ruckert C."/>
        </authorList>
    </citation>
    <scope>NUCLEOTIDE SEQUENCE</scope>
    <source>
        <strain evidence="2">CGMCC 1.15763</strain>
    </source>
</reference>
<feature type="transmembrane region" description="Helical" evidence="1">
    <location>
        <begin position="88"/>
        <end position="105"/>
    </location>
</feature>
<dbReference type="InterPro" id="IPR026414">
    <property type="entry name" value="ExosoTase_F-assoc_memb"/>
</dbReference>
<protein>
    <submittedName>
        <fullName evidence="2">Exosortase F system-associated protein</fullName>
    </submittedName>
</protein>
<keyword evidence="1" id="KW-1133">Transmembrane helix</keyword>
<evidence type="ECO:0000313" key="2">
    <source>
        <dbReference type="EMBL" id="GGG90646.1"/>
    </source>
</evidence>
<keyword evidence="3" id="KW-1185">Reference proteome</keyword>
<proteinExistence type="predicted"/>
<feature type="transmembrane region" description="Helical" evidence="1">
    <location>
        <begin position="117"/>
        <end position="138"/>
    </location>
</feature>
<dbReference type="NCBIfam" id="TIGR04127">
    <property type="entry name" value="flavo_near_exo"/>
    <property type="match status" value="1"/>
</dbReference>
<comment type="caution">
    <text evidence="2">The sequence shown here is derived from an EMBL/GenBank/DDBJ whole genome shotgun (WGS) entry which is preliminary data.</text>
</comment>
<dbReference type="EMBL" id="BMJW01000001">
    <property type="protein sequence ID" value="GGG90646.1"/>
    <property type="molecule type" value="Genomic_DNA"/>
</dbReference>
<gene>
    <name evidence="2" type="ORF">GCM10011416_03890</name>
</gene>
<dbReference type="Proteomes" id="UP000633278">
    <property type="component" value="Unassembled WGS sequence"/>
</dbReference>
<accession>A0A917MDJ8</accession>
<sequence>MKAVVKYSIVTVLFLLLVSIRAFENDLFYDPLIAYFKNDYLYSQMPDVHTQKLLLDVFFRYLVNTIISLLIIYFLFRKKTYLKFAGAFYVLAFVLLISVFAILINQEFEQGYLLPFYIRRFLIHPLFLLILLPVFYYMKLHVKKKN</sequence>
<reference evidence="2" key="2">
    <citation type="submission" date="2020-09" db="EMBL/GenBank/DDBJ databases">
        <authorList>
            <person name="Sun Q."/>
            <person name="Zhou Y."/>
        </authorList>
    </citation>
    <scope>NUCLEOTIDE SEQUENCE</scope>
    <source>
        <strain evidence="2">CGMCC 1.15763</strain>
    </source>
</reference>
<dbReference type="AlphaFoldDB" id="A0A917MDJ8"/>
<evidence type="ECO:0000313" key="3">
    <source>
        <dbReference type="Proteomes" id="UP000633278"/>
    </source>
</evidence>
<dbReference type="RefSeq" id="WP_188597585.1">
    <property type="nucleotide sequence ID" value="NZ_BMJW01000001.1"/>
</dbReference>